<comment type="caution">
    <text evidence="1">The sequence shown here is derived from an EMBL/GenBank/DDBJ whole genome shotgun (WGS) entry which is preliminary data.</text>
</comment>
<gene>
    <name evidence="1" type="primary">tssG</name>
    <name evidence="1" type="ORF">C9I89_09925</name>
</gene>
<dbReference type="PANTHER" id="PTHR35564:SF3">
    <property type="entry name" value="TYPE VI SECRETION SYSTEM BASEPLATE SUBUNIT TSSG"/>
    <property type="match status" value="1"/>
</dbReference>
<dbReference type="InterPro" id="IPR010732">
    <property type="entry name" value="T6SS_TssG-like"/>
</dbReference>
<dbReference type="Pfam" id="PF06996">
    <property type="entry name" value="T6SS_TssG"/>
    <property type="match status" value="1"/>
</dbReference>
<reference evidence="1 2" key="1">
    <citation type="submission" date="2018-03" db="EMBL/GenBank/DDBJ databases">
        <title>Whole genome sequencing of Histamine producing bacteria.</title>
        <authorList>
            <person name="Butler K."/>
        </authorList>
    </citation>
    <scope>NUCLEOTIDE SEQUENCE [LARGE SCALE GENOMIC DNA]</scope>
    <source>
        <strain evidence="1 2">DSM 16190</strain>
    </source>
</reference>
<dbReference type="PANTHER" id="PTHR35564">
    <property type="match status" value="1"/>
</dbReference>
<accession>A0A2T3MYN6</accession>
<keyword evidence="2" id="KW-1185">Reference proteome</keyword>
<dbReference type="RefSeq" id="WP_107283204.1">
    <property type="nucleotide sequence ID" value="NZ_PYMC01000006.1"/>
</dbReference>
<protein>
    <submittedName>
        <fullName evidence="1">Type VI secretion system baseplate subunit TssG</fullName>
    </submittedName>
</protein>
<dbReference type="OrthoDB" id="1523296at2"/>
<organism evidence="1 2">
    <name type="scientific">Photobacterium lipolyticum</name>
    <dbReference type="NCBI Taxonomy" id="266810"/>
    <lineage>
        <taxon>Bacteria</taxon>
        <taxon>Pseudomonadati</taxon>
        <taxon>Pseudomonadota</taxon>
        <taxon>Gammaproteobacteria</taxon>
        <taxon>Vibrionales</taxon>
        <taxon>Vibrionaceae</taxon>
        <taxon>Photobacterium</taxon>
    </lineage>
</organism>
<dbReference type="NCBIfam" id="TIGR03347">
    <property type="entry name" value="VI_chp_1"/>
    <property type="match status" value="1"/>
</dbReference>
<evidence type="ECO:0000313" key="1">
    <source>
        <dbReference type="EMBL" id="PSW05102.1"/>
    </source>
</evidence>
<name>A0A2T3MYN6_9GAMM</name>
<dbReference type="Proteomes" id="UP000240904">
    <property type="component" value="Unassembled WGS sequence"/>
</dbReference>
<dbReference type="AlphaFoldDB" id="A0A2T3MYN6"/>
<sequence length="335" mass="38994">MASASRSTTRDLIEFDRDIRRFNVIQAIDKICSWLTEQHPELDKDQAYERIQFIANPSQAFAASDIERVEAYTDKYGQYRTTVTLNLLALFGASSPLPSYYSDYVSNNESKAIQNFLDIFHHRIHRLLHTIWKKYRYNASFRSGASDPFSHYTFSLLGLKDETLRTNDNIDWVRLLPYLGLLNQRVRSAAAIEATLRYYFQLPQIDIEQCTLRYCAIHPSQKNQLGTVNNTLGQTTVLGETIRDRANKFRIHIRELTWVQFHRFLEGEPDWLTLHQLVRFAVKDPMDFDIQLHLQQGEPRPLKIQTDNECRLGWTSWLGSKPNESNITLSGNTLC</sequence>
<evidence type="ECO:0000313" key="2">
    <source>
        <dbReference type="Proteomes" id="UP000240904"/>
    </source>
</evidence>
<proteinExistence type="predicted"/>
<dbReference type="EMBL" id="PYMC01000006">
    <property type="protein sequence ID" value="PSW05102.1"/>
    <property type="molecule type" value="Genomic_DNA"/>
</dbReference>